<evidence type="ECO:0000313" key="4">
    <source>
        <dbReference type="Proteomes" id="UP000248480"/>
    </source>
</evidence>
<dbReference type="AlphaFoldDB" id="A0A2Y9DUT5"/>
<dbReference type="PANTHER" id="PTHR46488:SF1">
    <property type="entry name" value="AP-5 COMPLEX SUBUNIT ZETA-1"/>
    <property type="match status" value="1"/>
</dbReference>
<feature type="domain" description="AP-5 complex subunit zeta-1 N-terminal TPR" evidence="2">
    <location>
        <begin position="1"/>
        <end position="279"/>
    </location>
</feature>
<dbReference type="SUPFAM" id="SSF48371">
    <property type="entry name" value="ARM repeat"/>
    <property type="match status" value="1"/>
</dbReference>
<dbReference type="Pfam" id="PF25153">
    <property type="entry name" value="TPR_AP5Z1"/>
    <property type="match status" value="1"/>
</dbReference>
<dbReference type="CTD" id="9907"/>
<dbReference type="InterPro" id="IPR011989">
    <property type="entry name" value="ARM-like"/>
</dbReference>
<dbReference type="InParanoid" id="A0A2Y9DUT5"/>
<dbReference type="Proteomes" id="UP000248480">
    <property type="component" value="Unplaced"/>
</dbReference>
<dbReference type="PANTHER" id="PTHR46488">
    <property type="entry name" value="AP-5 COMPLEX SUBUNIT ZETA-1"/>
    <property type="match status" value="1"/>
</dbReference>
<organism evidence="4 5">
    <name type="scientific">Trichechus manatus latirostris</name>
    <name type="common">Florida manatee</name>
    <dbReference type="NCBI Taxonomy" id="127582"/>
    <lineage>
        <taxon>Eukaryota</taxon>
        <taxon>Metazoa</taxon>
        <taxon>Chordata</taxon>
        <taxon>Craniata</taxon>
        <taxon>Vertebrata</taxon>
        <taxon>Euteleostomi</taxon>
        <taxon>Mammalia</taxon>
        <taxon>Eutheria</taxon>
        <taxon>Afrotheria</taxon>
        <taxon>Sirenia</taxon>
        <taxon>Trichechidae</taxon>
        <taxon>Trichechus</taxon>
    </lineage>
</organism>
<dbReference type="Pfam" id="PF25154">
    <property type="entry name" value="TPR_AP5Z1_C"/>
    <property type="match status" value="1"/>
</dbReference>
<name>A0A2Y9DUT5_TRIMA</name>
<reference evidence="5" key="1">
    <citation type="submission" date="2025-08" db="UniProtKB">
        <authorList>
            <consortium name="RefSeq"/>
        </authorList>
    </citation>
    <scope>IDENTIFICATION</scope>
</reference>
<dbReference type="RefSeq" id="XP_004380929.1">
    <property type="nucleotide sequence ID" value="XM_004380872.2"/>
</dbReference>
<dbReference type="InterPro" id="IPR055450">
    <property type="entry name" value="AP5Z1_ARM"/>
</dbReference>
<feature type="domain" description="AP-5 complex subunit zeta-1 C-terminal TPR" evidence="3">
    <location>
        <begin position="450"/>
        <end position="799"/>
    </location>
</feature>
<keyword evidence="4" id="KW-1185">Reference proteome</keyword>
<dbReference type="KEGG" id="tmu:101350728"/>
<dbReference type="InterPro" id="IPR016024">
    <property type="entry name" value="ARM-type_fold"/>
</dbReference>
<dbReference type="InterPro" id="IPR028222">
    <property type="entry name" value="AP5Z1"/>
</dbReference>
<protein>
    <submittedName>
        <fullName evidence="5">AP-5 complex subunit zeta-1</fullName>
    </submittedName>
</protein>
<dbReference type="FunCoup" id="A0A2Y9DUT5">
    <property type="interactions" value="1932"/>
</dbReference>
<dbReference type="GeneID" id="101350728"/>
<dbReference type="InterPro" id="IPR056856">
    <property type="entry name" value="TPR_AP5Z1_C"/>
</dbReference>
<dbReference type="GO" id="GO:0044599">
    <property type="term" value="C:AP-5 adaptor complex"/>
    <property type="evidence" value="ECO:0007669"/>
    <property type="project" value="InterPro"/>
</dbReference>
<feature type="domain" description="AP-5 complex subunit zeta-1 ARM repeats" evidence="1">
    <location>
        <begin position="321"/>
        <end position="438"/>
    </location>
</feature>
<dbReference type="InterPro" id="IPR056857">
    <property type="entry name" value="TPR_AP5Z1_N"/>
</dbReference>
<evidence type="ECO:0000259" key="1">
    <source>
        <dbReference type="Pfam" id="PF14764"/>
    </source>
</evidence>
<evidence type="ECO:0000313" key="5">
    <source>
        <dbReference type="RefSeq" id="XP_004380929.1"/>
    </source>
</evidence>
<sequence>MFTTGAESLLHQAREIQDEELSRFCSRIVKLLQKDPGAEAVDALRRLFLIISATKYGRRLEKPCMDLLQTTLCSPTCPEQLQLLCAAILREMAPSEGLALSCDHIQNSRTLSLAASVLLAQGDRQDEVRNVGQRALQLLEARQPEGPGPRPLLPVLSKVVSLAPGTLPQAQADLLHRRLVDWLRYASIQQGAAQPSGGFFSAPRTRQPGPVTEVDGAVATDFFTVLSTGQRFTEDQRLNVQAFSMLRTWLLSSGPTSAGAADADDRSELEGSTLSVLSATSATASHLLPPQQQLRAGAFEYCQRLLEQSTRRALRRGDSDLQKSCLVEAVQLLDVLCRQEPSFLYRALSCLKALLGRLCGDPAQARALLPIARFLLSHGEAAAVDSEAICQHLFSSVPAELFPSPMLAFEFAQFCRDSLHLFSPDQGIFKPSFPSLFKLLAWHSPALTSEFVVLLPALVDAGTAVEMLHALLDLPCLTAALDLQLRSSPAASSERPLWDISLRPTSCLEGFRDPQFQGLFQYLLRTKAGGITKRLAPLHRLLQPMASCARVVQCAEAVPTLLQVFFAAVTQVADGALTAQLALVLLERSNFLFQVPQYEAQVHRVMSSQFLALCRLRPALVVELARDLLDFVGSVSGIHSRERMFTAVVWAVGEYLAVSYDRRCTVEQVNRFFESLEALLFEVTQSRRSATLPPCPPQVVTVLMTTLTKLASRSQDLIPRVSLLLSKLRALPQGPAMGSAPRDEDTDTIRTRATELTNLLKMPSVAQFVFTPGTEASTPRFHRDANTALPLALHTVSRLMDREAGLPVA</sequence>
<evidence type="ECO:0000259" key="2">
    <source>
        <dbReference type="Pfam" id="PF25153"/>
    </source>
</evidence>
<dbReference type="Pfam" id="PF14764">
    <property type="entry name" value="SPG48"/>
    <property type="match status" value="1"/>
</dbReference>
<dbReference type="Gene3D" id="1.25.10.10">
    <property type="entry name" value="Leucine-rich Repeat Variant"/>
    <property type="match status" value="1"/>
</dbReference>
<gene>
    <name evidence="5" type="primary">AP5Z1</name>
</gene>
<evidence type="ECO:0000259" key="3">
    <source>
        <dbReference type="Pfam" id="PF25154"/>
    </source>
</evidence>
<accession>A0A2Y9DUT5</accession>
<proteinExistence type="predicted"/>
<dbReference type="OrthoDB" id="744564at2759"/>
<dbReference type="STRING" id="127582.A0A2Y9DUT5"/>